<accession>A0A8T2S9J6</accession>
<dbReference type="SUPFAM" id="SSF55856">
    <property type="entry name" value="Cytochrome b5-like heme/steroid binding domain"/>
    <property type="match status" value="1"/>
</dbReference>
<evidence type="ECO:0000313" key="3">
    <source>
        <dbReference type="Proteomes" id="UP000825935"/>
    </source>
</evidence>
<evidence type="ECO:0008006" key="4">
    <source>
        <dbReference type="Google" id="ProtNLM"/>
    </source>
</evidence>
<keyword evidence="3" id="KW-1185">Reference proteome</keyword>
<dbReference type="InterPro" id="IPR036400">
    <property type="entry name" value="Cyt_B5-like_heme/steroid_sf"/>
</dbReference>
<evidence type="ECO:0000256" key="1">
    <source>
        <dbReference type="SAM" id="Phobius"/>
    </source>
</evidence>
<gene>
    <name evidence="2" type="ORF">KP509_21G046400</name>
</gene>
<dbReference type="EMBL" id="CM035426">
    <property type="protein sequence ID" value="KAH7315359.1"/>
    <property type="molecule type" value="Genomic_DNA"/>
</dbReference>
<feature type="transmembrane region" description="Helical" evidence="1">
    <location>
        <begin position="63"/>
        <end position="86"/>
    </location>
</feature>
<comment type="caution">
    <text evidence="2">The sequence shown here is derived from an EMBL/GenBank/DDBJ whole genome shotgun (WGS) entry which is preliminary data.</text>
</comment>
<keyword evidence="1" id="KW-1133">Transmembrane helix</keyword>
<protein>
    <recommendedName>
        <fullName evidence="4">Cytochrome b5</fullName>
    </recommendedName>
</protein>
<evidence type="ECO:0000313" key="2">
    <source>
        <dbReference type="EMBL" id="KAH7315359.1"/>
    </source>
</evidence>
<dbReference type="AlphaFoldDB" id="A0A8T2S9J6"/>
<proteinExistence type="predicted"/>
<keyword evidence="1" id="KW-0472">Membrane</keyword>
<keyword evidence="1" id="KW-0812">Transmembrane</keyword>
<dbReference type="OrthoDB" id="260519at2759"/>
<organism evidence="2 3">
    <name type="scientific">Ceratopteris richardii</name>
    <name type="common">Triangle waterfern</name>
    <dbReference type="NCBI Taxonomy" id="49495"/>
    <lineage>
        <taxon>Eukaryota</taxon>
        <taxon>Viridiplantae</taxon>
        <taxon>Streptophyta</taxon>
        <taxon>Embryophyta</taxon>
        <taxon>Tracheophyta</taxon>
        <taxon>Polypodiopsida</taxon>
        <taxon>Polypodiidae</taxon>
        <taxon>Polypodiales</taxon>
        <taxon>Pteridineae</taxon>
        <taxon>Pteridaceae</taxon>
        <taxon>Parkerioideae</taxon>
        <taxon>Ceratopteris</taxon>
    </lineage>
</organism>
<reference evidence="2" key="1">
    <citation type="submission" date="2021-08" db="EMBL/GenBank/DDBJ databases">
        <title>WGS assembly of Ceratopteris richardii.</title>
        <authorList>
            <person name="Marchant D.B."/>
            <person name="Chen G."/>
            <person name="Jenkins J."/>
            <person name="Shu S."/>
            <person name="Leebens-Mack J."/>
            <person name="Grimwood J."/>
            <person name="Schmutz J."/>
            <person name="Soltis P."/>
            <person name="Soltis D."/>
            <person name="Chen Z.-H."/>
        </authorList>
    </citation>
    <scope>NUCLEOTIDE SEQUENCE</scope>
    <source>
        <strain evidence="2">Whitten #5841</strain>
        <tissue evidence="2">Leaf</tissue>
    </source>
</reference>
<dbReference type="Gene3D" id="3.10.120.10">
    <property type="entry name" value="Cytochrome b5-like heme/steroid binding domain"/>
    <property type="match status" value="1"/>
</dbReference>
<name>A0A8T2S9J6_CERRI</name>
<sequence>MADETKICTLEQVSQHSTSKDCWLIISGKEYYVGDIDPSTIPEKQKYVPPKQASYNPDNSTEFFIKILQFLVPLTILGLALAVRLYTRSE</sequence>
<dbReference type="Proteomes" id="UP000825935">
    <property type="component" value="Chromosome 21"/>
</dbReference>